<protein>
    <submittedName>
        <fullName evidence="1">Uncharacterized protein</fullName>
    </submittedName>
</protein>
<comment type="caution">
    <text evidence="1">The sequence shown here is derived from an EMBL/GenBank/DDBJ whole genome shotgun (WGS) entry which is preliminary data.</text>
</comment>
<proteinExistence type="predicted"/>
<evidence type="ECO:0000313" key="2">
    <source>
        <dbReference type="Proteomes" id="UP001187192"/>
    </source>
</evidence>
<evidence type="ECO:0000313" key="1">
    <source>
        <dbReference type="EMBL" id="GMN23034.1"/>
    </source>
</evidence>
<sequence>MWGCGGAGSSIVGTAFAGLTFLVVPSGSTAFELYTFGCCVTIPSMEGKTEGVVGGGPWRRKKPSWIVILVIIPTSRNYWSSGSWRWESHLAGNPLCNLDRSIHPNNSDLSGIYGIMGRAVRFRRVEFCLFMVIGVNMNWVGKMLLGASSGFLKVIRIGPSFWVVNVASEDWTATWG</sequence>
<dbReference type="AlphaFoldDB" id="A0AA88D015"/>
<dbReference type="EMBL" id="BTGU01001433">
    <property type="protein sequence ID" value="GMN23034.1"/>
    <property type="molecule type" value="Genomic_DNA"/>
</dbReference>
<dbReference type="Proteomes" id="UP001187192">
    <property type="component" value="Unassembled WGS sequence"/>
</dbReference>
<accession>A0AA88D015</accession>
<keyword evidence="2" id="KW-1185">Reference proteome</keyword>
<name>A0AA88D015_FICCA</name>
<reference evidence="1" key="1">
    <citation type="submission" date="2023-07" db="EMBL/GenBank/DDBJ databases">
        <title>draft genome sequence of fig (Ficus carica).</title>
        <authorList>
            <person name="Takahashi T."/>
            <person name="Nishimura K."/>
        </authorList>
    </citation>
    <scope>NUCLEOTIDE SEQUENCE</scope>
</reference>
<organism evidence="1 2">
    <name type="scientific">Ficus carica</name>
    <name type="common">Common fig</name>
    <dbReference type="NCBI Taxonomy" id="3494"/>
    <lineage>
        <taxon>Eukaryota</taxon>
        <taxon>Viridiplantae</taxon>
        <taxon>Streptophyta</taxon>
        <taxon>Embryophyta</taxon>
        <taxon>Tracheophyta</taxon>
        <taxon>Spermatophyta</taxon>
        <taxon>Magnoliopsida</taxon>
        <taxon>eudicotyledons</taxon>
        <taxon>Gunneridae</taxon>
        <taxon>Pentapetalae</taxon>
        <taxon>rosids</taxon>
        <taxon>fabids</taxon>
        <taxon>Rosales</taxon>
        <taxon>Moraceae</taxon>
        <taxon>Ficeae</taxon>
        <taxon>Ficus</taxon>
    </lineage>
</organism>
<gene>
    <name evidence="1" type="ORF">TIFTF001_040383</name>
</gene>